<dbReference type="KEGG" id="oho:Oweho_1972"/>
<dbReference type="GO" id="GO:0005737">
    <property type="term" value="C:cytoplasm"/>
    <property type="evidence" value="ECO:0007669"/>
    <property type="project" value="TreeGrafter"/>
</dbReference>
<dbReference type="GO" id="GO:0004029">
    <property type="term" value="F:aldehyde dehydrogenase (NAD+) activity"/>
    <property type="evidence" value="ECO:0007669"/>
    <property type="project" value="TreeGrafter"/>
</dbReference>
<dbReference type="eggNOG" id="COG0451">
    <property type="taxonomic scope" value="Bacteria"/>
</dbReference>
<sequence>MVTGATGMLGAHVLYELTSAGKAVRAAYRDEAKQDLVAKIFSYYTDSPQKLLDKVHWVQADLMNIADVEDAMSGISEVYHCAALVSFDDRDDDKLMSVNPQTTANVINVALEFKIRKLVHVSSVAALGRATQGKPIDEKAQWVESKHNSVYAKSKYLSELEVWRATEEGLDAVIVNPTIILGPGNWKEGSAAIFNTVAKGFKFYTEGVNGYVDARDVAAIMVKLMASNVSAQRFVAVGENVSYREVFNQIAEELNAPKPTVHAKPWMGNIVWRIEKVKSILFGGRPMITEGTAKTSHQKNYYTNNKVQKELDFEFRPLRETIKDLSAFYKQDYSS</sequence>
<dbReference type="InterPro" id="IPR001509">
    <property type="entry name" value="Epimerase_deHydtase"/>
</dbReference>
<dbReference type="Pfam" id="PF01370">
    <property type="entry name" value="Epimerase"/>
    <property type="match status" value="1"/>
</dbReference>
<dbReference type="InterPro" id="IPR051783">
    <property type="entry name" value="NAD(P)-dependent_oxidoreduct"/>
</dbReference>
<dbReference type="HOGENOM" id="CLU_007383_6_0_10"/>
<dbReference type="InterPro" id="IPR036291">
    <property type="entry name" value="NAD(P)-bd_dom_sf"/>
</dbReference>
<feature type="domain" description="NAD-dependent epimerase/dehydratase" evidence="1">
    <location>
        <begin position="1"/>
        <end position="230"/>
    </location>
</feature>
<proteinExistence type="predicted"/>
<dbReference type="Proteomes" id="UP000005631">
    <property type="component" value="Chromosome"/>
</dbReference>
<dbReference type="PANTHER" id="PTHR48079:SF6">
    <property type="entry name" value="NAD(P)-BINDING DOMAIN-CONTAINING PROTEIN-RELATED"/>
    <property type="match status" value="1"/>
</dbReference>
<dbReference type="EMBL" id="CP003156">
    <property type="protein sequence ID" value="AEV32951.1"/>
    <property type="molecule type" value="Genomic_DNA"/>
</dbReference>
<evidence type="ECO:0000259" key="1">
    <source>
        <dbReference type="Pfam" id="PF01370"/>
    </source>
</evidence>
<evidence type="ECO:0000313" key="2">
    <source>
        <dbReference type="EMBL" id="AEV32951.1"/>
    </source>
</evidence>
<protein>
    <submittedName>
        <fullName evidence="2">Nucleoside-diphosphate-sugar epimerase</fullName>
    </submittedName>
</protein>
<dbReference type="AlphaFoldDB" id="G8R2V7"/>
<dbReference type="STRING" id="926562.Oweho_1972"/>
<evidence type="ECO:0000313" key="3">
    <source>
        <dbReference type="Proteomes" id="UP000005631"/>
    </source>
</evidence>
<reference evidence="2 3" key="1">
    <citation type="journal article" date="2012" name="Stand. Genomic Sci.">
        <title>Genome sequence of the orange-pigmented seawater bacterium Owenweeksia hongkongensis type strain (UST20020801(T)).</title>
        <authorList>
            <person name="Riedel T."/>
            <person name="Held B."/>
            <person name="Nolan M."/>
            <person name="Lucas S."/>
            <person name="Lapidus A."/>
            <person name="Tice H."/>
            <person name="Del Rio T.G."/>
            <person name="Cheng J.F."/>
            <person name="Han C."/>
            <person name="Tapia R."/>
            <person name="Goodwin L.A."/>
            <person name="Pitluck S."/>
            <person name="Liolios K."/>
            <person name="Mavromatis K."/>
            <person name="Pagani I."/>
            <person name="Ivanova N."/>
            <person name="Mikhailova N."/>
            <person name="Pati A."/>
            <person name="Chen A."/>
            <person name="Palaniappan K."/>
            <person name="Rohde M."/>
            <person name="Tindall B.J."/>
            <person name="Detter J.C."/>
            <person name="Goker M."/>
            <person name="Woyke T."/>
            <person name="Bristow J."/>
            <person name="Eisen J.A."/>
            <person name="Markowitz V."/>
            <person name="Hugenholtz P."/>
            <person name="Klenk H.P."/>
            <person name="Kyrpides N.C."/>
        </authorList>
    </citation>
    <scope>NUCLEOTIDE SEQUENCE</scope>
    <source>
        <strain evidence="3">DSM 17368 / JCM 12287 / NRRL B-23963</strain>
    </source>
</reference>
<name>G8R2V7_OWEHD</name>
<gene>
    <name evidence="2" type="ordered locus">Oweho_1972</name>
</gene>
<dbReference type="Gene3D" id="3.40.50.720">
    <property type="entry name" value="NAD(P)-binding Rossmann-like Domain"/>
    <property type="match status" value="1"/>
</dbReference>
<keyword evidence="3" id="KW-1185">Reference proteome</keyword>
<dbReference type="PANTHER" id="PTHR48079">
    <property type="entry name" value="PROTEIN YEEZ"/>
    <property type="match status" value="1"/>
</dbReference>
<accession>G8R2V7</accession>
<organism evidence="2 3">
    <name type="scientific">Owenweeksia hongkongensis (strain DSM 17368 / CIP 108786 / JCM 12287 / NRRL B-23963 / UST20020801)</name>
    <dbReference type="NCBI Taxonomy" id="926562"/>
    <lineage>
        <taxon>Bacteria</taxon>
        <taxon>Pseudomonadati</taxon>
        <taxon>Bacteroidota</taxon>
        <taxon>Flavobacteriia</taxon>
        <taxon>Flavobacteriales</taxon>
        <taxon>Owenweeksiaceae</taxon>
        <taxon>Owenweeksia</taxon>
    </lineage>
</organism>
<dbReference type="SUPFAM" id="SSF51735">
    <property type="entry name" value="NAD(P)-binding Rossmann-fold domains"/>
    <property type="match status" value="1"/>
</dbReference>